<keyword evidence="8 9" id="KW-0472">Membrane</keyword>
<feature type="transmembrane region" description="Helical" evidence="9">
    <location>
        <begin position="166"/>
        <end position="185"/>
    </location>
</feature>
<keyword evidence="10" id="KW-0732">Signal</keyword>
<dbReference type="Proteomes" id="UP001336020">
    <property type="component" value="Unassembled WGS sequence"/>
</dbReference>
<evidence type="ECO:0000256" key="3">
    <source>
        <dbReference type="ARBA" id="ARBA00007520"/>
    </source>
</evidence>
<evidence type="ECO:0000256" key="10">
    <source>
        <dbReference type="SAM" id="SignalP"/>
    </source>
</evidence>
<evidence type="ECO:0000256" key="5">
    <source>
        <dbReference type="ARBA" id="ARBA00022475"/>
    </source>
</evidence>
<feature type="chain" id="PRO_5045333520" evidence="10">
    <location>
        <begin position="26"/>
        <end position="414"/>
    </location>
</feature>
<feature type="transmembrane region" description="Helical" evidence="9">
    <location>
        <begin position="135"/>
        <end position="160"/>
    </location>
</feature>
<feature type="transmembrane region" description="Helical" evidence="9">
    <location>
        <begin position="309"/>
        <end position="332"/>
    </location>
</feature>
<protein>
    <submittedName>
        <fullName evidence="12">Multidrug effflux MFS transporter</fullName>
    </submittedName>
</protein>
<feature type="domain" description="Major facilitator superfamily (MFS) profile" evidence="11">
    <location>
        <begin position="8"/>
        <end position="397"/>
    </location>
</feature>
<keyword evidence="7 9" id="KW-1133">Transmembrane helix</keyword>
<dbReference type="PRINTS" id="PR01035">
    <property type="entry name" value="TCRTETA"/>
</dbReference>
<dbReference type="PROSITE" id="PS50850">
    <property type="entry name" value="MFS"/>
    <property type="match status" value="1"/>
</dbReference>
<organism evidence="12 13">
    <name type="scientific">Rhodococcus artemisiae</name>
    <dbReference type="NCBI Taxonomy" id="714159"/>
    <lineage>
        <taxon>Bacteria</taxon>
        <taxon>Bacillati</taxon>
        <taxon>Actinomycetota</taxon>
        <taxon>Actinomycetes</taxon>
        <taxon>Mycobacteriales</taxon>
        <taxon>Nocardiaceae</taxon>
        <taxon>Rhodococcus</taxon>
    </lineage>
</organism>
<dbReference type="InterPro" id="IPR005829">
    <property type="entry name" value="Sugar_transporter_CS"/>
</dbReference>
<dbReference type="Pfam" id="PF07690">
    <property type="entry name" value="MFS_1"/>
    <property type="match status" value="1"/>
</dbReference>
<feature type="transmembrane region" description="Helical" evidence="9">
    <location>
        <begin position="215"/>
        <end position="235"/>
    </location>
</feature>
<dbReference type="Gene3D" id="1.20.1720.10">
    <property type="entry name" value="Multidrug resistance protein D"/>
    <property type="match status" value="1"/>
</dbReference>
<evidence type="ECO:0000256" key="4">
    <source>
        <dbReference type="ARBA" id="ARBA00022448"/>
    </source>
</evidence>
<accession>A0ABU7LA57</accession>
<keyword evidence="4" id="KW-0813">Transport</keyword>
<dbReference type="NCBIfam" id="TIGR00710">
    <property type="entry name" value="efflux_Bcr_CflA"/>
    <property type="match status" value="1"/>
</dbReference>
<feature type="transmembrane region" description="Helical" evidence="9">
    <location>
        <begin position="44"/>
        <end position="65"/>
    </location>
</feature>
<gene>
    <name evidence="12" type="ORF">Q7514_12985</name>
</gene>
<feature type="transmembrane region" description="Helical" evidence="9">
    <location>
        <begin position="344"/>
        <end position="364"/>
    </location>
</feature>
<evidence type="ECO:0000313" key="13">
    <source>
        <dbReference type="Proteomes" id="UP001336020"/>
    </source>
</evidence>
<dbReference type="InterPro" id="IPR036259">
    <property type="entry name" value="MFS_trans_sf"/>
</dbReference>
<keyword evidence="13" id="KW-1185">Reference proteome</keyword>
<dbReference type="PANTHER" id="PTHR23502">
    <property type="entry name" value="MAJOR FACILITATOR SUPERFAMILY"/>
    <property type="match status" value="1"/>
</dbReference>
<name>A0ABU7LA57_9NOCA</name>
<feature type="transmembrane region" description="Helical" evidence="9">
    <location>
        <begin position="370"/>
        <end position="391"/>
    </location>
</feature>
<dbReference type="InterPro" id="IPR004812">
    <property type="entry name" value="Efflux_drug-R_Bcr/CmlA"/>
</dbReference>
<sequence>MNKTSTTTASLIAMLALLSAQGPFAIDMYLPAFPQMMVDFDTGAATVQLTLTAFMLGMAVGHLVIGPLSDQFGRRKPLLIGVFACTIASALCAVAPNVEFLIGMRFVQGFAGAAGVVLARAVISDTAHGAQAAKLFSIMMAVSGIAPVLAPLAGGGVIAFAGWRGVFWVLAVLNLIMLIGSFFILKECLPQELRSRGGVSELFSNAGRVLRNKRYLGFTSAFAFSMAAMFGYIAASPFVIQNILGLGTTAYSLIFALNALGLTITSIVAVRLADSVGPLRMTYVGVSGLLVSSAALLAVVSLADTPLVPTLVLLFLAISPLGFVFGNAAALATEQAKKYAGTGSAILGALQFTLAALASPLVGLAGEGSAIPMAIVMLAAGAIALLSLVTLTRGSTNEPGTDHGERQLEAVQGR</sequence>
<dbReference type="InterPro" id="IPR020846">
    <property type="entry name" value="MFS_dom"/>
</dbReference>
<dbReference type="PANTHER" id="PTHR23502:SF132">
    <property type="entry name" value="POLYAMINE TRANSPORTER 2-RELATED"/>
    <property type="match status" value="1"/>
</dbReference>
<reference evidence="12 13" key="1">
    <citation type="submission" date="2023-07" db="EMBL/GenBank/DDBJ databases">
        <authorList>
            <person name="Girao M."/>
            <person name="Carvalho M.F."/>
        </authorList>
    </citation>
    <scope>NUCLEOTIDE SEQUENCE [LARGE SCALE GENOMIC DNA]</scope>
    <source>
        <strain evidence="12 13">YIM65754</strain>
    </source>
</reference>
<comment type="similarity">
    <text evidence="2">Belongs to the major facilitator superfamily. Bcr/CmlA family.</text>
</comment>
<feature type="transmembrane region" description="Helical" evidence="9">
    <location>
        <begin position="250"/>
        <end position="270"/>
    </location>
</feature>
<dbReference type="InterPro" id="IPR011701">
    <property type="entry name" value="MFS"/>
</dbReference>
<dbReference type="CDD" id="cd17320">
    <property type="entry name" value="MFS_MdfA_MDR_like"/>
    <property type="match status" value="1"/>
</dbReference>
<evidence type="ECO:0000256" key="6">
    <source>
        <dbReference type="ARBA" id="ARBA00022692"/>
    </source>
</evidence>
<dbReference type="InterPro" id="IPR001958">
    <property type="entry name" value="Tet-R_TetA/multi-R_MdtG-like"/>
</dbReference>
<evidence type="ECO:0000256" key="2">
    <source>
        <dbReference type="ARBA" id="ARBA00006236"/>
    </source>
</evidence>
<feature type="transmembrane region" description="Helical" evidence="9">
    <location>
        <begin position="77"/>
        <end position="96"/>
    </location>
</feature>
<comment type="caution">
    <text evidence="12">The sequence shown here is derived from an EMBL/GenBank/DDBJ whole genome shotgun (WGS) entry which is preliminary data.</text>
</comment>
<keyword evidence="6 9" id="KW-0812">Transmembrane</keyword>
<dbReference type="PROSITE" id="PS00216">
    <property type="entry name" value="SUGAR_TRANSPORT_1"/>
    <property type="match status" value="1"/>
</dbReference>
<comment type="similarity">
    <text evidence="3">Belongs to the major facilitator superfamily. TCR/Tet family.</text>
</comment>
<keyword evidence="5" id="KW-1003">Cell membrane</keyword>
<evidence type="ECO:0000256" key="1">
    <source>
        <dbReference type="ARBA" id="ARBA00004651"/>
    </source>
</evidence>
<evidence type="ECO:0000256" key="8">
    <source>
        <dbReference type="ARBA" id="ARBA00023136"/>
    </source>
</evidence>
<dbReference type="RefSeq" id="WP_330133682.1">
    <property type="nucleotide sequence ID" value="NZ_JAUTXY010000005.1"/>
</dbReference>
<evidence type="ECO:0000313" key="12">
    <source>
        <dbReference type="EMBL" id="MEE2058436.1"/>
    </source>
</evidence>
<feature type="signal peptide" evidence="10">
    <location>
        <begin position="1"/>
        <end position="25"/>
    </location>
</feature>
<evidence type="ECO:0000256" key="9">
    <source>
        <dbReference type="SAM" id="Phobius"/>
    </source>
</evidence>
<comment type="subcellular location">
    <subcellularLocation>
        <location evidence="1">Cell membrane</location>
        <topology evidence="1">Multi-pass membrane protein</topology>
    </subcellularLocation>
</comment>
<evidence type="ECO:0000256" key="7">
    <source>
        <dbReference type="ARBA" id="ARBA00022989"/>
    </source>
</evidence>
<dbReference type="SUPFAM" id="SSF103473">
    <property type="entry name" value="MFS general substrate transporter"/>
    <property type="match status" value="1"/>
</dbReference>
<proteinExistence type="inferred from homology"/>
<dbReference type="EMBL" id="JAUTXY010000005">
    <property type="protein sequence ID" value="MEE2058436.1"/>
    <property type="molecule type" value="Genomic_DNA"/>
</dbReference>
<feature type="transmembrane region" description="Helical" evidence="9">
    <location>
        <begin position="102"/>
        <end position="123"/>
    </location>
</feature>
<evidence type="ECO:0000259" key="11">
    <source>
        <dbReference type="PROSITE" id="PS50850"/>
    </source>
</evidence>
<feature type="transmembrane region" description="Helical" evidence="9">
    <location>
        <begin position="282"/>
        <end position="303"/>
    </location>
</feature>